<organism evidence="2">
    <name type="scientific">Craspedostauros australis</name>
    <dbReference type="NCBI Taxonomy" id="1486917"/>
    <lineage>
        <taxon>Eukaryota</taxon>
        <taxon>Sar</taxon>
        <taxon>Stramenopiles</taxon>
        <taxon>Ochrophyta</taxon>
        <taxon>Bacillariophyta</taxon>
        <taxon>Bacillariophyceae</taxon>
        <taxon>Bacillariophycidae</taxon>
        <taxon>Naviculales</taxon>
        <taxon>Naviculaceae</taxon>
        <taxon>Craspedostauros</taxon>
    </lineage>
</organism>
<accession>A0A7R9ZQJ1</accession>
<reference evidence="2" key="1">
    <citation type="submission" date="2021-01" db="EMBL/GenBank/DDBJ databases">
        <authorList>
            <person name="Corre E."/>
            <person name="Pelletier E."/>
            <person name="Niang G."/>
            <person name="Scheremetjew M."/>
            <person name="Finn R."/>
            <person name="Kale V."/>
            <person name="Holt S."/>
            <person name="Cochrane G."/>
            <person name="Meng A."/>
            <person name="Brown T."/>
            <person name="Cohen L."/>
        </authorList>
    </citation>
    <scope>NUCLEOTIDE SEQUENCE</scope>
    <source>
        <strain evidence="2">CCMP3328</strain>
    </source>
</reference>
<sequence length="311" mass="33760">MTKSMTMPLSKARKQTEMSASLRAVPRRNAVWSCAIGMLALHSATALSFIGPADSNSGPGRSEFGTRKLNEITQLNAAAGITTPALPTTATDAVVSTTPTETKWIDLGSGKSVEIVVPHLSGDASPTIPLTDVAMARILVDCPSLVHDRNVLELDAGLGLISSAICQFTKPEHVAVTDPDTSMLRHAYRSCTQLRRPKCSVSRCVMDWQDVTTWPNQEYDMIIASDVLNLQDDASLHALADVLAHYLQQCDDIEDDDECDILMKRAVIVDPIEDGEARARFSKMVRSVGLKVEEAPFPDAVDDFVILNITP</sequence>
<feature type="region of interest" description="Disordered" evidence="1">
    <location>
        <begin position="1"/>
        <end position="21"/>
    </location>
</feature>
<dbReference type="InterPro" id="IPR029063">
    <property type="entry name" value="SAM-dependent_MTases_sf"/>
</dbReference>
<evidence type="ECO:0000256" key="1">
    <source>
        <dbReference type="SAM" id="MobiDB-lite"/>
    </source>
</evidence>
<dbReference type="Pfam" id="PF10294">
    <property type="entry name" value="Methyltransf_16"/>
    <property type="match status" value="1"/>
</dbReference>
<dbReference type="InterPro" id="IPR019410">
    <property type="entry name" value="Methyltransf_16"/>
</dbReference>
<dbReference type="EMBL" id="HBEF01020498">
    <property type="protein sequence ID" value="CAD8340521.1"/>
    <property type="molecule type" value="Transcribed_RNA"/>
</dbReference>
<gene>
    <name evidence="2" type="ORF">CAUS1442_LOCUS12655</name>
</gene>
<dbReference type="SUPFAM" id="SSF53335">
    <property type="entry name" value="S-adenosyl-L-methionine-dependent methyltransferases"/>
    <property type="match status" value="1"/>
</dbReference>
<protein>
    <recommendedName>
        <fullName evidence="3">Calmodulin-lysine N-methyltransferase</fullName>
    </recommendedName>
</protein>
<dbReference type="AlphaFoldDB" id="A0A7R9ZQJ1"/>
<dbReference type="Gene3D" id="3.40.50.150">
    <property type="entry name" value="Vaccinia Virus protein VP39"/>
    <property type="match status" value="1"/>
</dbReference>
<evidence type="ECO:0008006" key="3">
    <source>
        <dbReference type="Google" id="ProtNLM"/>
    </source>
</evidence>
<name>A0A7R9ZQJ1_9STRA</name>
<proteinExistence type="predicted"/>
<dbReference type="CDD" id="cd02440">
    <property type="entry name" value="AdoMet_MTases"/>
    <property type="match status" value="1"/>
</dbReference>
<evidence type="ECO:0000313" key="2">
    <source>
        <dbReference type="EMBL" id="CAD8340521.1"/>
    </source>
</evidence>